<dbReference type="PANTHER" id="PTHR46586">
    <property type="entry name" value="ANKYRIN REPEAT-CONTAINING PROTEIN"/>
    <property type="match status" value="1"/>
</dbReference>
<evidence type="ECO:0000313" key="1">
    <source>
        <dbReference type="EMBL" id="EGG20978.1"/>
    </source>
</evidence>
<protein>
    <recommendedName>
        <fullName evidence="3">Ankyrin repeat-containing protein</fullName>
    </recommendedName>
</protein>
<organism evidence="1 2">
    <name type="scientific">Cavenderia fasciculata</name>
    <name type="common">Slime mold</name>
    <name type="synonym">Dictyostelium fasciculatum</name>
    <dbReference type="NCBI Taxonomy" id="261658"/>
    <lineage>
        <taxon>Eukaryota</taxon>
        <taxon>Amoebozoa</taxon>
        <taxon>Evosea</taxon>
        <taxon>Eumycetozoa</taxon>
        <taxon>Dictyostelia</taxon>
        <taxon>Acytosteliales</taxon>
        <taxon>Cavenderiaceae</taxon>
        <taxon>Cavenderia</taxon>
    </lineage>
</organism>
<dbReference type="AlphaFoldDB" id="F4PU52"/>
<accession>F4PU52</accession>
<gene>
    <name evidence="1" type="ORF">DFA_00847</name>
</gene>
<proteinExistence type="predicted"/>
<evidence type="ECO:0008006" key="3">
    <source>
        <dbReference type="Google" id="ProtNLM"/>
    </source>
</evidence>
<evidence type="ECO:0000313" key="2">
    <source>
        <dbReference type="Proteomes" id="UP000007797"/>
    </source>
</evidence>
<dbReference type="GeneID" id="14873587"/>
<dbReference type="Gene3D" id="1.25.40.20">
    <property type="entry name" value="Ankyrin repeat-containing domain"/>
    <property type="match status" value="1"/>
</dbReference>
<dbReference type="Pfam" id="PF12796">
    <property type="entry name" value="Ank_2"/>
    <property type="match status" value="1"/>
</dbReference>
<name>F4PU52_CACFS</name>
<reference evidence="2" key="1">
    <citation type="journal article" date="2011" name="Genome Res.">
        <title>Phylogeny-wide analysis of social amoeba genomes highlights ancient origins for complex intercellular communication.</title>
        <authorList>
            <person name="Heidel A.J."/>
            <person name="Lawal H.M."/>
            <person name="Felder M."/>
            <person name="Schilde C."/>
            <person name="Helps N.R."/>
            <person name="Tunggal B."/>
            <person name="Rivero F."/>
            <person name="John U."/>
            <person name="Schleicher M."/>
            <person name="Eichinger L."/>
            <person name="Platzer M."/>
            <person name="Noegel A.A."/>
            <person name="Schaap P."/>
            <person name="Gloeckner G."/>
        </authorList>
    </citation>
    <scope>NUCLEOTIDE SEQUENCE [LARGE SCALE GENOMIC DNA]</scope>
    <source>
        <strain evidence="2">SH3</strain>
    </source>
</reference>
<dbReference type="InterPro" id="IPR036770">
    <property type="entry name" value="Ankyrin_rpt-contain_sf"/>
</dbReference>
<dbReference type="EMBL" id="GL883010">
    <property type="protein sequence ID" value="EGG20978.1"/>
    <property type="molecule type" value="Genomic_DNA"/>
</dbReference>
<dbReference type="RefSeq" id="XP_004358828.1">
    <property type="nucleotide sequence ID" value="XM_004358771.1"/>
</dbReference>
<sequence length="590" mass="68849">MDHLFFNIIHNSYLWKVIKNQTREIHVYLSRPKIYQPRNYYDGTTEWYLANGYYKMVEEKIKNGDLPPLSTMKEIQSLFEYMPNYDFFMKLYIPSKQVIDSFVYKAPFYIERLCAGRRCQDEQDIIAIIKHITKERRLLCYNRFTKDGGGLVLDVNEPEPWMVSSSCLGVSIYGNRVQLVKLLLEEIGFCKVDSYQDLWRWINNDNLEMFQLLMSRYPIKGDELYQISIRFIEKKFFKLFSQLIQPLYNVKVDRMTLKSVSSVGNLLLLKELERNFKFRCDGPCISSAASNGHLNIVKYLLHSNNCRTIYSADIQCSMELASANNHMEIVKYIYSLFPTRSFGPNPIDFAIANNHYDMVHYFLFEKSIDTFSNFSLDTGGINNIKMLKLLYKKESSFTKLPSLKGITEMISNGRLEELKFIHGLDNKVIKEVFRHSGRNVNWMNGISFEMAKFYFQDLQLDHESIVDHNDLLNCVAKGSFELIEFLVSLSSPPKESLYLDIFCVAASKGLIDILIKLPSLFNDEPFPKSLNSSSLLAREPPLYINIIDNGSLNICKYLFDTLNIPIDKLECIKQSKELNQYHLIKYFENK</sequence>
<dbReference type="SUPFAM" id="SSF48403">
    <property type="entry name" value="Ankyrin repeat"/>
    <property type="match status" value="1"/>
</dbReference>
<dbReference type="KEGG" id="dfa:DFA_00847"/>
<dbReference type="PANTHER" id="PTHR46586:SF3">
    <property type="entry name" value="ANKYRIN REPEAT-CONTAINING PROTEIN"/>
    <property type="match status" value="1"/>
</dbReference>
<dbReference type="InterPro" id="IPR002110">
    <property type="entry name" value="Ankyrin_rpt"/>
</dbReference>
<keyword evidence="2" id="KW-1185">Reference proteome</keyword>
<dbReference type="InterPro" id="IPR052050">
    <property type="entry name" value="SecEffector_AnkRepeat"/>
</dbReference>
<dbReference type="Proteomes" id="UP000007797">
    <property type="component" value="Unassembled WGS sequence"/>
</dbReference>